<keyword evidence="2" id="KW-1185">Reference proteome</keyword>
<evidence type="ECO:0000313" key="2">
    <source>
        <dbReference type="Proteomes" id="UP000789920"/>
    </source>
</evidence>
<evidence type="ECO:0000313" key="1">
    <source>
        <dbReference type="EMBL" id="CAG8498918.1"/>
    </source>
</evidence>
<organism evidence="1 2">
    <name type="scientific">Racocetra persica</name>
    <dbReference type="NCBI Taxonomy" id="160502"/>
    <lineage>
        <taxon>Eukaryota</taxon>
        <taxon>Fungi</taxon>
        <taxon>Fungi incertae sedis</taxon>
        <taxon>Mucoromycota</taxon>
        <taxon>Glomeromycotina</taxon>
        <taxon>Glomeromycetes</taxon>
        <taxon>Diversisporales</taxon>
        <taxon>Gigasporaceae</taxon>
        <taxon>Racocetra</taxon>
    </lineage>
</organism>
<feature type="non-terminal residue" evidence="1">
    <location>
        <position position="60"/>
    </location>
</feature>
<reference evidence="1" key="1">
    <citation type="submission" date="2021-06" db="EMBL/GenBank/DDBJ databases">
        <authorList>
            <person name="Kallberg Y."/>
            <person name="Tangrot J."/>
            <person name="Rosling A."/>
        </authorList>
    </citation>
    <scope>NUCLEOTIDE SEQUENCE</scope>
    <source>
        <strain evidence="1">MA461A</strain>
    </source>
</reference>
<gene>
    <name evidence="1" type="ORF">RPERSI_LOCUS1728</name>
</gene>
<proteinExistence type="predicted"/>
<sequence length="60" mass="6879">MSTTIVTVMRQHINLAYYRLTQQEDYDLQVATSLSSEQIFSKADDTIQAKCIHLSEKSVQ</sequence>
<name>A0ACA9KXT2_9GLOM</name>
<comment type="caution">
    <text evidence="1">The sequence shown here is derived from an EMBL/GenBank/DDBJ whole genome shotgun (WGS) entry which is preliminary data.</text>
</comment>
<protein>
    <submittedName>
        <fullName evidence="1">8536_t:CDS:1</fullName>
    </submittedName>
</protein>
<dbReference type="Proteomes" id="UP000789920">
    <property type="component" value="Unassembled WGS sequence"/>
</dbReference>
<accession>A0ACA9KXT2</accession>
<dbReference type="EMBL" id="CAJVQC010001701">
    <property type="protein sequence ID" value="CAG8498918.1"/>
    <property type="molecule type" value="Genomic_DNA"/>
</dbReference>